<dbReference type="AlphaFoldDB" id="A0A518BRE3"/>
<organism evidence="3 4">
    <name type="scientific">Engelhardtia mirabilis</name>
    <dbReference type="NCBI Taxonomy" id="2528011"/>
    <lineage>
        <taxon>Bacteria</taxon>
        <taxon>Pseudomonadati</taxon>
        <taxon>Planctomycetota</taxon>
        <taxon>Planctomycetia</taxon>
        <taxon>Planctomycetia incertae sedis</taxon>
        <taxon>Engelhardtia</taxon>
    </lineage>
</organism>
<reference evidence="3 4" key="1">
    <citation type="submission" date="2019-02" db="EMBL/GenBank/DDBJ databases">
        <title>Deep-cultivation of Planctomycetes and their phenomic and genomic characterization uncovers novel biology.</title>
        <authorList>
            <person name="Wiegand S."/>
            <person name="Jogler M."/>
            <person name="Boedeker C."/>
            <person name="Pinto D."/>
            <person name="Vollmers J."/>
            <person name="Rivas-Marin E."/>
            <person name="Kohn T."/>
            <person name="Peeters S.H."/>
            <person name="Heuer A."/>
            <person name="Rast P."/>
            <person name="Oberbeckmann S."/>
            <person name="Bunk B."/>
            <person name="Jeske O."/>
            <person name="Meyerdierks A."/>
            <person name="Storesund J.E."/>
            <person name="Kallscheuer N."/>
            <person name="Luecker S."/>
            <person name="Lage O.M."/>
            <person name="Pohl T."/>
            <person name="Merkel B.J."/>
            <person name="Hornburger P."/>
            <person name="Mueller R.-W."/>
            <person name="Bruemmer F."/>
            <person name="Labrenz M."/>
            <person name="Spormann A.M."/>
            <person name="Op den Camp H."/>
            <person name="Overmann J."/>
            <person name="Amann R."/>
            <person name="Jetten M.S.M."/>
            <person name="Mascher T."/>
            <person name="Medema M.H."/>
            <person name="Devos D.P."/>
            <person name="Kaster A.-K."/>
            <person name="Ovreas L."/>
            <person name="Rohde M."/>
            <person name="Galperin M.Y."/>
            <person name="Jogler C."/>
        </authorList>
    </citation>
    <scope>NUCLEOTIDE SEQUENCE [LARGE SCALE GENOMIC DNA]</scope>
    <source>
        <strain evidence="3 4">Pla133</strain>
    </source>
</reference>
<dbReference type="PANTHER" id="PTHR34047:SF8">
    <property type="entry name" value="PROTEIN YKFC"/>
    <property type="match status" value="1"/>
</dbReference>
<comment type="similarity">
    <text evidence="1">Belongs to the bacterial reverse transcriptase family.</text>
</comment>
<dbReference type="GO" id="GO:0003964">
    <property type="term" value="F:RNA-directed DNA polymerase activity"/>
    <property type="evidence" value="ECO:0007669"/>
    <property type="project" value="UniProtKB-KW"/>
</dbReference>
<evidence type="ECO:0000256" key="1">
    <source>
        <dbReference type="ARBA" id="ARBA00034120"/>
    </source>
</evidence>
<feature type="domain" description="Reverse transcriptase" evidence="2">
    <location>
        <begin position="1"/>
        <end position="271"/>
    </location>
</feature>
<evidence type="ECO:0000313" key="4">
    <source>
        <dbReference type="Proteomes" id="UP000316921"/>
    </source>
</evidence>
<evidence type="ECO:0000259" key="2">
    <source>
        <dbReference type="PROSITE" id="PS50878"/>
    </source>
</evidence>
<sequence>MTRTRGGHWDSIVSFENLLRATLRAARGKRRQRVVAEFLAERERRALALRADLRAGTWRPGEPKTFLIEDPKRRLISAAPFTDRVVHHALIDVLEPTLERRMVRHSFACRRGLGVHAALDHAQGLIRRHPWFLKLDVAQCFGSMRHDVVMGTLGRVLRGRRTLELCERIVAGPPSTAGSGRGLPIGNLTSQWFANLTLDRLDHYVLESIRVHGYARYMDDFVVVGPTKASLVTAHARIAGFLAEQLHLELKQRATILAPSSEGLPFLGWRLYPGLRRLRPQNLRRSLARLRRRRWELATGQISERGYIDGVRALCSHLGHGSTLTLRRSIFDRHSGVPVARAEGRPP</sequence>
<keyword evidence="3" id="KW-0695">RNA-directed DNA polymerase</keyword>
<protein>
    <submittedName>
        <fullName evidence="3">Reverse transcriptase (RNA-dependent DNA polymerase)</fullName>
    </submittedName>
</protein>
<dbReference type="PROSITE" id="PS50878">
    <property type="entry name" value="RT_POL"/>
    <property type="match status" value="1"/>
</dbReference>
<keyword evidence="3" id="KW-0808">Transferase</keyword>
<dbReference type="RefSeq" id="WP_145069513.1">
    <property type="nucleotide sequence ID" value="NZ_CP036287.1"/>
</dbReference>
<dbReference type="Pfam" id="PF00078">
    <property type="entry name" value="RVT_1"/>
    <property type="match status" value="1"/>
</dbReference>
<dbReference type="Proteomes" id="UP000316921">
    <property type="component" value="Chromosome"/>
</dbReference>
<name>A0A518BRE3_9BACT</name>
<keyword evidence="4" id="KW-1185">Reference proteome</keyword>
<accession>A0A518BRE3</accession>
<dbReference type="CDD" id="cd01651">
    <property type="entry name" value="RT_G2_intron"/>
    <property type="match status" value="1"/>
</dbReference>
<dbReference type="SUPFAM" id="SSF56672">
    <property type="entry name" value="DNA/RNA polymerases"/>
    <property type="match status" value="1"/>
</dbReference>
<gene>
    <name evidence="3" type="ORF">Pla133_46560</name>
</gene>
<evidence type="ECO:0000313" key="3">
    <source>
        <dbReference type="EMBL" id="QDU69536.1"/>
    </source>
</evidence>
<dbReference type="InterPro" id="IPR043502">
    <property type="entry name" value="DNA/RNA_pol_sf"/>
</dbReference>
<proteinExistence type="inferred from homology"/>
<dbReference type="EMBL" id="CP036287">
    <property type="protein sequence ID" value="QDU69536.1"/>
    <property type="molecule type" value="Genomic_DNA"/>
</dbReference>
<dbReference type="PANTHER" id="PTHR34047">
    <property type="entry name" value="NUCLEAR INTRON MATURASE 1, MITOCHONDRIAL-RELATED"/>
    <property type="match status" value="1"/>
</dbReference>
<keyword evidence="3" id="KW-0548">Nucleotidyltransferase</keyword>
<dbReference type="InterPro" id="IPR000477">
    <property type="entry name" value="RT_dom"/>
</dbReference>
<dbReference type="InterPro" id="IPR051083">
    <property type="entry name" value="GrpII_Intron_Splice-Mob/Def"/>
</dbReference>
<dbReference type="KEGG" id="pbap:Pla133_46560"/>